<evidence type="ECO:0000256" key="1">
    <source>
        <dbReference type="SAM" id="MobiDB-lite"/>
    </source>
</evidence>
<organism evidence="2 3">
    <name type="scientific">Tribonema minus</name>
    <dbReference type="NCBI Taxonomy" id="303371"/>
    <lineage>
        <taxon>Eukaryota</taxon>
        <taxon>Sar</taxon>
        <taxon>Stramenopiles</taxon>
        <taxon>Ochrophyta</taxon>
        <taxon>PX clade</taxon>
        <taxon>Xanthophyceae</taxon>
        <taxon>Tribonematales</taxon>
        <taxon>Tribonemataceae</taxon>
        <taxon>Tribonema</taxon>
    </lineage>
</organism>
<proteinExistence type="predicted"/>
<sequence length="751" mass="79421">MEAAAAVAGAMLLSDRDSEGEEPPINKPPIGARSGKRRPTVNDSNVARRIKEHPGDFRKEEGRLFCIICVTECAEEKTAVNRHVKSSKHITRKAALEHRAIATKERIKTLRQHFNASQAKGSSLSDMESVYRLETLRMLMISGIPISKLDGPLRLALEHNNYSLTDSSHMRELIIVVAGEEMKALCEELAGQHIAVIFDGTTDHAEVLAVVARWWSEFELLANILTVEETSQSDSKGSMLSALLRTEKLQATYQLEGDGPLSMVAHDVIERLSSIRTDLLPDMDFPAVQMLAAKHSRLIARTGSNINKNPPTAAAQRKHLLMHVCRGGRAALLATARREGGRALPRGTPAGGWGAASFCQRKWQNTAVDAPIASGALGDPASASGNLSAFPWRDAPAPVAGLAKFARTPFLSPRAAMHLRVSLAFVLDTEPATSALRYFMYELPGGGEAAFRACAAAIFQTKQPLQTLAVDEAGAAAGGGSSSSAPPSDGSSAAGGSGAAAAAGDDGAPAAAAAAEGGQSAQTGAQSSEAAPVDSGGSGAAAAAAAAAEADGNAEKGPEAHAADAAGAGSGGLDPHAVMEPKLADFFAAAAAQAALSGLAPCYVLHGVVDAAAVRVTSVRGLARGDTYDAARGLPPLVQLWRKKGGDDIFSAERIRTLHVDVDIVCRDTFFVRETATDAIVQGSDAVQTRTHRVRLETTQRRTYVPEDFDMERPWEFKKEWDVWTDLDWQVIDIDDWLDGNSMYAPAAPEP</sequence>
<dbReference type="AlphaFoldDB" id="A0A836CA16"/>
<feature type="compositionally biased region" description="Basic and acidic residues" evidence="1">
    <location>
        <begin position="553"/>
        <end position="562"/>
    </location>
</feature>
<name>A0A836CA16_9STRA</name>
<accession>A0A836CA16</accession>
<evidence type="ECO:0000313" key="3">
    <source>
        <dbReference type="Proteomes" id="UP000664859"/>
    </source>
</evidence>
<feature type="region of interest" description="Disordered" evidence="1">
    <location>
        <begin position="475"/>
        <end position="537"/>
    </location>
</feature>
<feature type="region of interest" description="Disordered" evidence="1">
    <location>
        <begin position="1"/>
        <end position="53"/>
    </location>
</feature>
<dbReference type="Proteomes" id="UP000664859">
    <property type="component" value="Unassembled WGS sequence"/>
</dbReference>
<dbReference type="EMBL" id="JAFCMP010000525">
    <property type="protein sequence ID" value="KAG5177398.1"/>
    <property type="molecule type" value="Genomic_DNA"/>
</dbReference>
<evidence type="ECO:0000313" key="2">
    <source>
        <dbReference type="EMBL" id="KAG5177398.1"/>
    </source>
</evidence>
<gene>
    <name evidence="2" type="ORF">JKP88DRAFT_274046</name>
</gene>
<feature type="compositionally biased region" description="Low complexity" evidence="1">
    <location>
        <begin position="499"/>
        <end position="537"/>
    </location>
</feature>
<feature type="compositionally biased region" description="Low complexity" evidence="1">
    <location>
        <begin position="1"/>
        <end position="10"/>
    </location>
</feature>
<protein>
    <submittedName>
        <fullName evidence="2">Uncharacterized protein</fullName>
    </submittedName>
</protein>
<feature type="compositionally biased region" description="Low complexity" evidence="1">
    <location>
        <begin position="482"/>
        <end position="492"/>
    </location>
</feature>
<reference evidence="2" key="1">
    <citation type="submission" date="2021-02" db="EMBL/GenBank/DDBJ databases">
        <title>First Annotated Genome of the Yellow-green Alga Tribonema minus.</title>
        <authorList>
            <person name="Mahan K.M."/>
        </authorList>
    </citation>
    <scope>NUCLEOTIDE SEQUENCE</scope>
    <source>
        <strain evidence="2">UTEX B ZZ1240</strain>
    </source>
</reference>
<feature type="region of interest" description="Disordered" evidence="1">
    <location>
        <begin position="549"/>
        <end position="570"/>
    </location>
</feature>
<comment type="caution">
    <text evidence="2">The sequence shown here is derived from an EMBL/GenBank/DDBJ whole genome shotgun (WGS) entry which is preliminary data.</text>
</comment>
<keyword evidence="3" id="KW-1185">Reference proteome</keyword>